<keyword evidence="2" id="KW-1185">Reference proteome</keyword>
<organism evidence="1 2">
    <name type="scientific">Striga asiatica</name>
    <name type="common">Asiatic witchweed</name>
    <name type="synonym">Buchnera asiatica</name>
    <dbReference type="NCBI Taxonomy" id="4170"/>
    <lineage>
        <taxon>Eukaryota</taxon>
        <taxon>Viridiplantae</taxon>
        <taxon>Streptophyta</taxon>
        <taxon>Embryophyta</taxon>
        <taxon>Tracheophyta</taxon>
        <taxon>Spermatophyta</taxon>
        <taxon>Magnoliopsida</taxon>
        <taxon>eudicotyledons</taxon>
        <taxon>Gunneridae</taxon>
        <taxon>Pentapetalae</taxon>
        <taxon>asterids</taxon>
        <taxon>lamiids</taxon>
        <taxon>Lamiales</taxon>
        <taxon>Orobanchaceae</taxon>
        <taxon>Buchnereae</taxon>
        <taxon>Striga</taxon>
    </lineage>
</organism>
<dbReference type="Proteomes" id="UP000325081">
    <property type="component" value="Unassembled WGS sequence"/>
</dbReference>
<evidence type="ECO:0000313" key="1">
    <source>
        <dbReference type="EMBL" id="GER38256.1"/>
    </source>
</evidence>
<gene>
    <name evidence="1" type="ORF">STAS_14732</name>
</gene>
<dbReference type="EMBL" id="BKCP01005461">
    <property type="protein sequence ID" value="GER38256.1"/>
    <property type="molecule type" value="Genomic_DNA"/>
</dbReference>
<comment type="caution">
    <text evidence="1">The sequence shown here is derived from an EMBL/GenBank/DDBJ whole genome shotgun (WGS) entry which is preliminary data.</text>
</comment>
<name>A0A5A7Q027_STRAF</name>
<reference evidence="2" key="1">
    <citation type="journal article" date="2019" name="Curr. Biol.">
        <title>Genome Sequence of Striga asiatica Provides Insight into the Evolution of Plant Parasitism.</title>
        <authorList>
            <person name="Yoshida S."/>
            <person name="Kim S."/>
            <person name="Wafula E.K."/>
            <person name="Tanskanen J."/>
            <person name="Kim Y.M."/>
            <person name="Honaas L."/>
            <person name="Yang Z."/>
            <person name="Spallek T."/>
            <person name="Conn C.E."/>
            <person name="Ichihashi Y."/>
            <person name="Cheong K."/>
            <person name="Cui S."/>
            <person name="Der J.P."/>
            <person name="Gundlach H."/>
            <person name="Jiao Y."/>
            <person name="Hori C."/>
            <person name="Ishida J.K."/>
            <person name="Kasahara H."/>
            <person name="Kiba T."/>
            <person name="Kim M.S."/>
            <person name="Koo N."/>
            <person name="Laohavisit A."/>
            <person name="Lee Y.H."/>
            <person name="Lumba S."/>
            <person name="McCourt P."/>
            <person name="Mortimer J.C."/>
            <person name="Mutuku J.M."/>
            <person name="Nomura T."/>
            <person name="Sasaki-Sekimoto Y."/>
            <person name="Seto Y."/>
            <person name="Wang Y."/>
            <person name="Wakatake T."/>
            <person name="Sakakibara H."/>
            <person name="Demura T."/>
            <person name="Yamaguchi S."/>
            <person name="Yoneyama K."/>
            <person name="Manabe R.I."/>
            <person name="Nelson D.C."/>
            <person name="Schulman A.H."/>
            <person name="Timko M.P."/>
            <person name="dePamphilis C.W."/>
            <person name="Choi D."/>
            <person name="Shirasu K."/>
        </authorList>
    </citation>
    <scope>NUCLEOTIDE SEQUENCE [LARGE SCALE GENOMIC DNA]</scope>
    <source>
        <strain evidence="2">cv. UVA1</strain>
    </source>
</reference>
<protein>
    <submittedName>
        <fullName evidence="1">Peptide deformylase-like</fullName>
    </submittedName>
</protein>
<proteinExistence type="predicted"/>
<dbReference type="AlphaFoldDB" id="A0A5A7Q027"/>
<accession>A0A5A7Q027</accession>
<sequence>MVLPIPHVWLLIPHFTPSPINGSSTGHTMLLRLGLWAGPYPRSHRKQPYLRPTAYSRRMGRRRRHHRGMEGTNWIVVLFHPLPFHSFACDTLWHLLTRYTLVIPGVPSEVEKTKPCRKTFQTIR</sequence>
<evidence type="ECO:0000313" key="2">
    <source>
        <dbReference type="Proteomes" id="UP000325081"/>
    </source>
</evidence>